<organism evidence="9 10">
    <name type="scientific">Smittium angustum</name>
    <dbReference type="NCBI Taxonomy" id="133377"/>
    <lineage>
        <taxon>Eukaryota</taxon>
        <taxon>Fungi</taxon>
        <taxon>Fungi incertae sedis</taxon>
        <taxon>Zoopagomycota</taxon>
        <taxon>Kickxellomycotina</taxon>
        <taxon>Harpellomycetes</taxon>
        <taxon>Harpellales</taxon>
        <taxon>Legeriomycetaceae</taxon>
        <taxon>Smittium</taxon>
    </lineage>
</organism>
<keyword evidence="5 7" id="KW-0418">Kinase</keyword>
<dbReference type="EC" id="2.7.6.2" evidence="7"/>
<feature type="domain" description="Thiamin pyrophosphokinase thiamin-binding" evidence="8">
    <location>
        <begin position="193"/>
        <end position="258"/>
    </location>
</feature>
<evidence type="ECO:0000256" key="4">
    <source>
        <dbReference type="ARBA" id="ARBA00022741"/>
    </source>
</evidence>
<dbReference type="SMART" id="SM00983">
    <property type="entry name" value="TPK_B1_binding"/>
    <property type="match status" value="1"/>
</dbReference>
<dbReference type="InterPro" id="IPR036759">
    <property type="entry name" value="TPK_catalytic_sf"/>
</dbReference>
<protein>
    <recommendedName>
        <fullName evidence="7">Thiamine pyrophosphokinase</fullName>
        <ecNumber evidence="7">2.7.6.2</ecNumber>
    </recommendedName>
</protein>
<dbReference type="AlphaFoldDB" id="A0A2U1IZ54"/>
<evidence type="ECO:0000313" key="9">
    <source>
        <dbReference type="EMBL" id="PVZ98078.1"/>
    </source>
</evidence>
<dbReference type="EMBL" id="MBFU01000588">
    <property type="protein sequence ID" value="PVZ98078.1"/>
    <property type="molecule type" value="Genomic_DNA"/>
</dbReference>
<evidence type="ECO:0000256" key="5">
    <source>
        <dbReference type="ARBA" id="ARBA00022777"/>
    </source>
</evidence>
<dbReference type="PANTHER" id="PTHR13622:SF8">
    <property type="entry name" value="THIAMIN PYROPHOSPHOKINASE 1"/>
    <property type="match status" value="1"/>
</dbReference>
<dbReference type="PANTHER" id="PTHR13622">
    <property type="entry name" value="THIAMIN PYROPHOSPHOKINASE"/>
    <property type="match status" value="1"/>
</dbReference>
<dbReference type="InterPro" id="IPR007371">
    <property type="entry name" value="TPK_catalytic"/>
</dbReference>
<dbReference type="SUPFAM" id="SSF63999">
    <property type="entry name" value="Thiamin pyrophosphokinase, catalytic domain"/>
    <property type="match status" value="1"/>
</dbReference>
<evidence type="ECO:0000259" key="8">
    <source>
        <dbReference type="SMART" id="SM00983"/>
    </source>
</evidence>
<comment type="pathway">
    <text evidence="1 7">Cofactor biosynthesis; thiamine diphosphate biosynthesis; thiamine diphosphate from thiamine: step 1/1.</text>
</comment>
<dbReference type="NCBIfam" id="TIGR01378">
    <property type="entry name" value="thi_PPkinase"/>
    <property type="match status" value="1"/>
</dbReference>
<dbReference type="SUPFAM" id="SSF63862">
    <property type="entry name" value="Thiamin pyrophosphokinase, substrate-binding domain"/>
    <property type="match status" value="1"/>
</dbReference>
<dbReference type="InterPro" id="IPR006282">
    <property type="entry name" value="Thi_PPkinase"/>
</dbReference>
<dbReference type="GO" id="GO:0016301">
    <property type="term" value="F:kinase activity"/>
    <property type="evidence" value="ECO:0007669"/>
    <property type="project" value="UniProtKB-UniRule"/>
</dbReference>
<dbReference type="InterPro" id="IPR036371">
    <property type="entry name" value="TPK_B1-bd_sf"/>
</dbReference>
<dbReference type="GO" id="GO:0004788">
    <property type="term" value="F:thiamine diphosphokinase activity"/>
    <property type="evidence" value="ECO:0007669"/>
    <property type="project" value="UniProtKB-UniRule"/>
</dbReference>
<proteinExistence type="inferred from homology"/>
<dbReference type="UniPathway" id="UPA00060">
    <property type="reaction ID" value="UER00597"/>
</dbReference>
<evidence type="ECO:0000256" key="2">
    <source>
        <dbReference type="ARBA" id="ARBA00006785"/>
    </source>
</evidence>
<comment type="caution">
    <text evidence="9">The sequence shown here is derived from an EMBL/GenBank/DDBJ whole genome shotgun (WGS) entry which is preliminary data.</text>
</comment>
<dbReference type="PIRSF" id="PIRSF031057">
    <property type="entry name" value="Thiamin_pyrophosphokinase"/>
    <property type="match status" value="1"/>
</dbReference>
<keyword evidence="3 7" id="KW-0808">Transferase</keyword>
<sequence length="271" mass="30323">MTDTDSTLHAASAYVTPNDSKKLQINIDSQPMALVMLNLPLVHIDTDFFESLWNKSKIRICADGAGNRLYEFGLKSNCLEKYIPSAIVGDLDSLLDKHKDYYVSKGTKIIWYKDQSSTDFQKSLRYLGLLEEPEAELDNKKSEKQIHTVVVLGGFGGRLDHTLHVLKVLLNECNYRRIIVISESNLTFALPKGKNTILINKKVDGPACGILPLAGECKLTTTGLHWDMVDHISSVTGFMSTSNLIEEDIITVDSTEDVIWTCEFLIEPKNV</sequence>
<dbReference type="GO" id="GO:0009229">
    <property type="term" value="P:thiamine diphosphate biosynthetic process"/>
    <property type="evidence" value="ECO:0007669"/>
    <property type="project" value="UniProtKB-UniRule"/>
</dbReference>
<dbReference type="GO" id="GO:0005524">
    <property type="term" value="F:ATP binding"/>
    <property type="evidence" value="ECO:0007669"/>
    <property type="project" value="UniProtKB-UniRule"/>
</dbReference>
<keyword evidence="10" id="KW-1185">Reference proteome</keyword>
<dbReference type="InterPro" id="IPR016966">
    <property type="entry name" value="Thiamin_pyrophosphokinase_euk"/>
</dbReference>
<dbReference type="GO" id="GO:0006772">
    <property type="term" value="P:thiamine metabolic process"/>
    <property type="evidence" value="ECO:0007669"/>
    <property type="project" value="InterPro"/>
</dbReference>
<evidence type="ECO:0000256" key="1">
    <source>
        <dbReference type="ARBA" id="ARBA00005078"/>
    </source>
</evidence>
<evidence type="ECO:0000256" key="7">
    <source>
        <dbReference type="PIRNR" id="PIRNR031057"/>
    </source>
</evidence>
<dbReference type="Proteomes" id="UP000245591">
    <property type="component" value="Unassembled WGS sequence"/>
</dbReference>
<evidence type="ECO:0000256" key="3">
    <source>
        <dbReference type="ARBA" id="ARBA00022679"/>
    </source>
</evidence>
<gene>
    <name evidence="9" type="ORF">BB558_005918</name>
</gene>
<dbReference type="Pfam" id="PF04263">
    <property type="entry name" value="TPK_catalytic"/>
    <property type="match status" value="1"/>
</dbReference>
<keyword evidence="6 7" id="KW-0067">ATP-binding</keyword>
<accession>A0A2U1IZ54</accession>
<dbReference type="Gene3D" id="3.40.50.10240">
    <property type="entry name" value="Thiamin pyrophosphokinase, catalytic domain"/>
    <property type="match status" value="1"/>
</dbReference>
<dbReference type="CDD" id="cd07995">
    <property type="entry name" value="TPK"/>
    <property type="match status" value="1"/>
</dbReference>
<comment type="catalytic activity">
    <reaction evidence="7">
        <text>thiamine + ATP = thiamine diphosphate + AMP + H(+)</text>
        <dbReference type="Rhea" id="RHEA:11576"/>
        <dbReference type="ChEBI" id="CHEBI:15378"/>
        <dbReference type="ChEBI" id="CHEBI:18385"/>
        <dbReference type="ChEBI" id="CHEBI:30616"/>
        <dbReference type="ChEBI" id="CHEBI:58937"/>
        <dbReference type="ChEBI" id="CHEBI:456215"/>
    </reaction>
</comment>
<evidence type="ECO:0000256" key="6">
    <source>
        <dbReference type="ARBA" id="ARBA00022840"/>
    </source>
</evidence>
<dbReference type="Pfam" id="PF04265">
    <property type="entry name" value="TPK_B1_binding"/>
    <property type="match status" value="1"/>
</dbReference>
<keyword evidence="4 7" id="KW-0547">Nucleotide-binding</keyword>
<reference evidence="9 10" key="1">
    <citation type="journal article" date="2018" name="MBio">
        <title>Comparative Genomics Reveals the Core Gene Toolbox for the Fungus-Insect Symbiosis.</title>
        <authorList>
            <person name="Wang Y."/>
            <person name="Stata M."/>
            <person name="Wang W."/>
            <person name="Stajich J.E."/>
            <person name="White M.M."/>
            <person name="Moncalvo J.M."/>
        </authorList>
    </citation>
    <scope>NUCLEOTIDE SEQUENCE [LARGE SCALE GENOMIC DNA]</scope>
    <source>
        <strain evidence="9 10">AUS-126-30</strain>
    </source>
</reference>
<dbReference type="Gene3D" id="2.60.120.320">
    <property type="entry name" value="Thiamin pyrophosphokinase, thiamin-binding domain"/>
    <property type="match status" value="1"/>
</dbReference>
<evidence type="ECO:0000313" key="10">
    <source>
        <dbReference type="Proteomes" id="UP000245591"/>
    </source>
</evidence>
<dbReference type="FunFam" id="2.60.120.320:FF:000001">
    <property type="entry name" value="Thiamine pyrophosphokinase"/>
    <property type="match status" value="1"/>
</dbReference>
<dbReference type="GO" id="GO:0030975">
    <property type="term" value="F:thiamine binding"/>
    <property type="evidence" value="ECO:0007669"/>
    <property type="project" value="UniProtKB-UniRule"/>
</dbReference>
<dbReference type="InterPro" id="IPR007373">
    <property type="entry name" value="Thiamin_PyroPKinase_B1-bd"/>
</dbReference>
<comment type="similarity">
    <text evidence="2 7">Belongs to the thiamine pyrophosphokinase family.</text>
</comment>
<name>A0A2U1IZ54_SMIAN</name>